<gene>
    <name evidence="1" type="ORF">DILT_LOCUS17258</name>
</gene>
<name>A0A3P7NU13_DIBLA</name>
<dbReference type="AlphaFoldDB" id="A0A3P7NU13"/>
<evidence type="ECO:0000313" key="1">
    <source>
        <dbReference type="EMBL" id="VDN37197.1"/>
    </source>
</evidence>
<organism evidence="1 2">
    <name type="scientific">Dibothriocephalus latus</name>
    <name type="common">Fish tapeworm</name>
    <name type="synonym">Diphyllobothrium latum</name>
    <dbReference type="NCBI Taxonomy" id="60516"/>
    <lineage>
        <taxon>Eukaryota</taxon>
        <taxon>Metazoa</taxon>
        <taxon>Spiralia</taxon>
        <taxon>Lophotrochozoa</taxon>
        <taxon>Platyhelminthes</taxon>
        <taxon>Cestoda</taxon>
        <taxon>Eucestoda</taxon>
        <taxon>Diphyllobothriidea</taxon>
        <taxon>Diphyllobothriidae</taxon>
        <taxon>Dibothriocephalus</taxon>
    </lineage>
</organism>
<dbReference type="Proteomes" id="UP000281553">
    <property type="component" value="Unassembled WGS sequence"/>
</dbReference>
<reference evidence="1 2" key="1">
    <citation type="submission" date="2018-11" db="EMBL/GenBank/DDBJ databases">
        <authorList>
            <consortium name="Pathogen Informatics"/>
        </authorList>
    </citation>
    <scope>NUCLEOTIDE SEQUENCE [LARGE SCALE GENOMIC DNA]</scope>
</reference>
<dbReference type="EMBL" id="UYRU01090438">
    <property type="protein sequence ID" value="VDN37197.1"/>
    <property type="molecule type" value="Genomic_DNA"/>
</dbReference>
<proteinExistence type="predicted"/>
<accession>A0A3P7NU13</accession>
<evidence type="ECO:0000313" key="2">
    <source>
        <dbReference type="Proteomes" id="UP000281553"/>
    </source>
</evidence>
<keyword evidence="2" id="KW-1185">Reference proteome</keyword>
<sequence length="100" mass="11089">MTNRDLGDAMGLFLSVCIHPSTIPTEYDTFSSGKPGSISNRGLSVLRSRKSFAYLALLKSLRERRLSCLRGIGLGRLPFIRMSCDDDALVEILSFLPPLR</sequence>
<protein>
    <submittedName>
        <fullName evidence="1">Uncharacterized protein</fullName>
    </submittedName>
</protein>